<accession>A0A383E0B4</accession>
<sequence>MREFNALSGYPEPKNPRIVSPNLRTIHHRIVASYRDKEFYDGDRNFGYGGFNYDGRWLPIAKNMCKEYGLTNKSSVLQIGCDKGFLLNDFLQIHSNIKIRGTDISDYAIENTMDSVKPFVQKADFTQLPFEDGEFDFVIAIGPVYTLILNDSIKCLQEIERVGVGKSFITLGS</sequence>
<name>A0A383E0B4_9ZZZZ</name>
<proteinExistence type="predicted"/>
<dbReference type="GO" id="GO:0008757">
    <property type="term" value="F:S-adenosylmethionine-dependent methyltransferase activity"/>
    <property type="evidence" value="ECO:0007669"/>
    <property type="project" value="InterPro"/>
</dbReference>
<dbReference type="SUPFAM" id="SSF53335">
    <property type="entry name" value="S-adenosyl-L-methionine-dependent methyltransferases"/>
    <property type="match status" value="1"/>
</dbReference>
<dbReference type="InterPro" id="IPR029063">
    <property type="entry name" value="SAM-dependent_MTases_sf"/>
</dbReference>
<dbReference type="Gene3D" id="3.40.50.150">
    <property type="entry name" value="Vaccinia Virus protein VP39"/>
    <property type="match status" value="1"/>
</dbReference>
<dbReference type="EMBL" id="UINC01221769">
    <property type="protein sequence ID" value="SVE50236.1"/>
    <property type="molecule type" value="Genomic_DNA"/>
</dbReference>
<dbReference type="InterPro" id="IPR013216">
    <property type="entry name" value="Methyltransf_11"/>
</dbReference>
<feature type="domain" description="Methyltransferase type 11" evidence="1">
    <location>
        <begin position="77"/>
        <end position="162"/>
    </location>
</feature>
<gene>
    <name evidence="2" type="ORF">METZ01_LOCUS503090</name>
</gene>
<dbReference type="CDD" id="cd02440">
    <property type="entry name" value="AdoMet_MTases"/>
    <property type="match status" value="1"/>
</dbReference>
<evidence type="ECO:0000313" key="2">
    <source>
        <dbReference type="EMBL" id="SVE50236.1"/>
    </source>
</evidence>
<evidence type="ECO:0000259" key="1">
    <source>
        <dbReference type="Pfam" id="PF08241"/>
    </source>
</evidence>
<feature type="non-terminal residue" evidence="2">
    <location>
        <position position="173"/>
    </location>
</feature>
<dbReference type="AlphaFoldDB" id="A0A383E0B4"/>
<reference evidence="2" key="1">
    <citation type="submission" date="2018-05" db="EMBL/GenBank/DDBJ databases">
        <authorList>
            <person name="Lanie J.A."/>
            <person name="Ng W.-L."/>
            <person name="Kazmierczak K.M."/>
            <person name="Andrzejewski T.M."/>
            <person name="Davidsen T.M."/>
            <person name="Wayne K.J."/>
            <person name="Tettelin H."/>
            <person name="Glass J.I."/>
            <person name="Rusch D."/>
            <person name="Podicherti R."/>
            <person name="Tsui H.-C.T."/>
            <person name="Winkler M.E."/>
        </authorList>
    </citation>
    <scope>NUCLEOTIDE SEQUENCE</scope>
</reference>
<organism evidence="2">
    <name type="scientific">marine metagenome</name>
    <dbReference type="NCBI Taxonomy" id="408172"/>
    <lineage>
        <taxon>unclassified sequences</taxon>
        <taxon>metagenomes</taxon>
        <taxon>ecological metagenomes</taxon>
    </lineage>
</organism>
<protein>
    <recommendedName>
        <fullName evidence="1">Methyltransferase type 11 domain-containing protein</fullName>
    </recommendedName>
</protein>
<dbReference type="Pfam" id="PF08241">
    <property type="entry name" value="Methyltransf_11"/>
    <property type="match status" value="1"/>
</dbReference>